<reference evidence="4" key="1">
    <citation type="journal article" date="2008" name="J. Bacteriol.">
        <title>Genome sequence of the streptomycin-producing microorganism Streptomyces griseus IFO 13350.</title>
        <authorList>
            <person name="Ohnishi Y."/>
            <person name="Ishikawa J."/>
            <person name="Hara H."/>
            <person name="Suzuki H."/>
            <person name="Ikenoya M."/>
            <person name="Ikeda H."/>
            <person name="Yamashita A."/>
            <person name="Hattori M."/>
            <person name="Horinouchi S."/>
        </authorList>
    </citation>
    <scope>NUCLEOTIDE SEQUENCE [LARGE SCALE GENOMIC DNA]</scope>
    <source>
        <strain evidence="4">JCM 4626 / NBRC 13350</strain>
    </source>
</reference>
<protein>
    <submittedName>
        <fullName evidence="3">Uncharacterized protein</fullName>
    </submittedName>
</protein>
<gene>
    <name evidence="3" type="ordered locus">SGR_6588</name>
</gene>
<evidence type="ECO:0000256" key="1">
    <source>
        <dbReference type="SAM" id="MobiDB-lite"/>
    </source>
</evidence>
<evidence type="ECO:0000313" key="4">
    <source>
        <dbReference type="Proteomes" id="UP000001685"/>
    </source>
</evidence>
<accession>B1VLM6</accession>
<feature type="transmembrane region" description="Helical" evidence="2">
    <location>
        <begin position="23"/>
        <end position="47"/>
    </location>
</feature>
<dbReference type="AlphaFoldDB" id="B1VLM6"/>
<dbReference type="eggNOG" id="ENOG502ZSR8">
    <property type="taxonomic scope" value="Bacteria"/>
</dbReference>
<dbReference type="Proteomes" id="UP000001685">
    <property type="component" value="Chromosome"/>
</dbReference>
<keyword evidence="2" id="KW-0472">Membrane</keyword>
<sequence length="117" mass="12458">MSRPQGPLFDGRMTSEAPRRPRIQHVTTAGSALAVTLLPLVVGALLAKTMAADPMTSVNALVTSGGHRPRVSPREWRRCGGHALRRLRTADRAALRPAVRATLRPAVRVGPGTRGPA</sequence>
<evidence type="ECO:0000256" key="2">
    <source>
        <dbReference type="SAM" id="Phobius"/>
    </source>
</evidence>
<evidence type="ECO:0000313" key="3">
    <source>
        <dbReference type="EMBL" id="BAG23417.1"/>
    </source>
</evidence>
<proteinExistence type="predicted"/>
<dbReference type="HOGENOM" id="CLU_162074_0_0_11"/>
<organism evidence="3 4">
    <name type="scientific">Streptomyces griseus subsp. griseus (strain JCM 4626 / CBS 651.72 / NBRC 13350 / KCC S-0626 / ISP 5235)</name>
    <dbReference type="NCBI Taxonomy" id="455632"/>
    <lineage>
        <taxon>Bacteria</taxon>
        <taxon>Bacillati</taxon>
        <taxon>Actinomycetota</taxon>
        <taxon>Actinomycetes</taxon>
        <taxon>Kitasatosporales</taxon>
        <taxon>Streptomycetaceae</taxon>
        <taxon>Streptomyces</taxon>
    </lineage>
</organism>
<dbReference type="EMBL" id="AP009493">
    <property type="protein sequence ID" value="BAG23417.1"/>
    <property type="molecule type" value="Genomic_DNA"/>
</dbReference>
<feature type="region of interest" description="Disordered" evidence="1">
    <location>
        <begin position="1"/>
        <end position="20"/>
    </location>
</feature>
<dbReference type="KEGG" id="sgr:SGR_6588"/>
<keyword evidence="2" id="KW-1133">Transmembrane helix</keyword>
<name>B1VLM6_STRGG</name>
<keyword evidence="2" id="KW-0812">Transmembrane</keyword>